<proteinExistence type="predicted"/>
<evidence type="ECO:0000313" key="4">
    <source>
        <dbReference type="Proteomes" id="UP000000763"/>
    </source>
</evidence>
<feature type="compositionally biased region" description="Basic and acidic residues" evidence="1">
    <location>
        <begin position="15"/>
        <end position="24"/>
    </location>
</feature>
<gene>
    <name evidence="2" type="ORF">OJ1116_C12.31</name>
    <name evidence="3" type="ORF">OSJNBb0075E08.1</name>
</gene>
<name>Q6EQV7_ORYSJ</name>
<accession>Q6EQV7</accession>
<sequence length="68" mass="7213">MAAGNPGYRSWCSGARHERCEGGGEAHPNGWNGEETTTAMRKRMMPARVDVGDGAPRLAKLNEGVAEG</sequence>
<reference evidence="2" key="1">
    <citation type="submission" date="2001-09" db="EMBL/GenBank/DDBJ databases">
        <title>Oryza sativa nipponbare(GA3) genomic DNA, chromosome 2, BAC clone:OJ1116_C12.</title>
        <authorList>
            <person name="Sasaki T."/>
            <person name="Matsumoto T."/>
            <person name="Yamamoto K."/>
        </authorList>
    </citation>
    <scope>NUCLEOTIDE SEQUENCE</scope>
</reference>
<feature type="region of interest" description="Disordered" evidence="1">
    <location>
        <begin position="1"/>
        <end position="36"/>
    </location>
</feature>
<evidence type="ECO:0000313" key="3">
    <source>
        <dbReference type="EMBL" id="BAD28963.1"/>
    </source>
</evidence>
<dbReference type="EMBL" id="AP004134">
    <property type="protein sequence ID" value="BAD27767.1"/>
    <property type="molecule type" value="Genomic_DNA"/>
</dbReference>
<organism evidence="3 4">
    <name type="scientific">Oryza sativa subsp. japonica</name>
    <name type="common">Rice</name>
    <dbReference type="NCBI Taxonomy" id="39947"/>
    <lineage>
        <taxon>Eukaryota</taxon>
        <taxon>Viridiplantae</taxon>
        <taxon>Streptophyta</taxon>
        <taxon>Embryophyta</taxon>
        <taxon>Tracheophyta</taxon>
        <taxon>Spermatophyta</taxon>
        <taxon>Magnoliopsida</taxon>
        <taxon>Liliopsida</taxon>
        <taxon>Poales</taxon>
        <taxon>Poaceae</taxon>
        <taxon>BOP clade</taxon>
        <taxon>Oryzoideae</taxon>
        <taxon>Oryzeae</taxon>
        <taxon>Oryzinae</taxon>
        <taxon>Oryza</taxon>
        <taxon>Oryza sativa</taxon>
    </lineage>
</organism>
<reference evidence="3" key="2">
    <citation type="submission" date="2002-08" db="EMBL/GenBank/DDBJ databases">
        <title>Oryza sativa nipponbare(GA3) genomic DNA, chromosome 2, BAC clone:OSJNBb0075E08.</title>
        <authorList>
            <person name="Sasaki T."/>
            <person name="Matsumoto T."/>
            <person name="Katayose Y."/>
        </authorList>
    </citation>
    <scope>NUCLEOTIDE SEQUENCE</scope>
</reference>
<dbReference type="EMBL" id="AP005653">
    <property type="protein sequence ID" value="BAD28963.1"/>
    <property type="molecule type" value="Genomic_DNA"/>
</dbReference>
<protein>
    <submittedName>
        <fullName evidence="3">Uncharacterized protein</fullName>
    </submittedName>
</protein>
<evidence type="ECO:0000313" key="2">
    <source>
        <dbReference type="EMBL" id="BAD27767.1"/>
    </source>
</evidence>
<reference evidence="4" key="4">
    <citation type="journal article" date="2008" name="Nucleic Acids Res.">
        <title>The rice annotation project database (RAP-DB): 2008 update.</title>
        <authorList>
            <consortium name="The rice annotation project (RAP)"/>
        </authorList>
    </citation>
    <scope>GENOME REANNOTATION</scope>
    <source>
        <strain evidence="4">cv. Nipponbare</strain>
    </source>
</reference>
<reference evidence="4" key="3">
    <citation type="journal article" date="2005" name="Nature">
        <title>The map-based sequence of the rice genome.</title>
        <authorList>
            <consortium name="International rice genome sequencing project (IRGSP)"/>
            <person name="Matsumoto T."/>
            <person name="Wu J."/>
            <person name="Kanamori H."/>
            <person name="Katayose Y."/>
            <person name="Fujisawa M."/>
            <person name="Namiki N."/>
            <person name="Mizuno H."/>
            <person name="Yamamoto K."/>
            <person name="Antonio B.A."/>
            <person name="Baba T."/>
            <person name="Sakata K."/>
            <person name="Nagamura Y."/>
            <person name="Aoki H."/>
            <person name="Arikawa K."/>
            <person name="Arita K."/>
            <person name="Bito T."/>
            <person name="Chiden Y."/>
            <person name="Fujitsuka N."/>
            <person name="Fukunaka R."/>
            <person name="Hamada M."/>
            <person name="Harada C."/>
            <person name="Hayashi A."/>
            <person name="Hijishita S."/>
            <person name="Honda M."/>
            <person name="Hosokawa S."/>
            <person name="Ichikawa Y."/>
            <person name="Idonuma A."/>
            <person name="Iijima M."/>
            <person name="Ikeda M."/>
            <person name="Ikeno M."/>
            <person name="Ito K."/>
            <person name="Ito S."/>
            <person name="Ito T."/>
            <person name="Ito Y."/>
            <person name="Ito Y."/>
            <person name="Iwabuchi A."/>
            <person name="Kamiya K."/>
            <person name="Karasawa W."/>
            <person name="Kurita K."/>
            <person name="Katagiri S."/>
            <person name="Kikuta A."/>
            <person name="Kobayashi H."/>
            <person name="Kobayashi N."/>
            <person name="Machita K."/>
            <person name="Maehara T."/>
            <person name="Masukawa M."/>
            <person name="Mizubayashi T."/>
            <person name="Mukai Y."/>
            <person name="Nagasaki H."/>
            <person name="Nagata Y."/>
            <person name="Naito S."/>
            <person name="Nakashima M."/>
            <person name="Nakama Y."/>
            <person name="Nakamichi Y."/>
            <person name="Nakamura M."/>
            <person name="Meguro A."/>
            <person name="Negishi M."/>
            <person name="Ohta I."/>
            <person name="Ohta T."/>
            <person name="Okamoto M."/>
            <person name="Ono N."/>
            <person name="Saji S."/>
            <person name="Sakaguchi M."/>
            <person name="Sakai K."/>
            <person name="Shibata M."/>
            <person name="Shimokawa T."/>
            <person name="Song J."/>
            <person name="Takazaki Y."/>
            <person name="Terasawa K."/>
            <person name="Tsugane M."/>
            <person name="Tsuji K."/>
            <person name="Ueda S."/>
            <person name="Waki K."/>
            <person name="Yamagata H."/>
            <person name="Yamamoto M."/>
            <person name="Yamamoto S."/>
            <person name="Yamane H."/>
            <person name="Yoshiki S."/>
            <person name="Yoshihara R."/>
            <person name="Yukawa K."/>
            <person name="Zhong H."/>
            <person name="Yano M."/>
            <person name="Yuan Q."/>
            <person name="Ouyang S."/>
            <person name="Liu J."/>
            <person name="Jones K.M."/>
            <person name="Gansberger K."/>
            <person name="Moffat K."/>
            <person name="Hill J."/>
            <person name="Bera J."/>
            <person name="Fadrosh D."/>
            <person name="Jin S."/>
            <person name="Johri S."/>
            <person name="Kim M."/>
            <person name="Overton L."/>
            <person name="Reardon M."/>
            <person name="Tsitrin T."/>
            <person name="Vuong H."/>
            <person name="Weaver B."/>
            <person name="Ciecko A."/>
            <person name="Tallon L."/>
            <person name="Jackson J."/>
            <person name="Pai G."/>
            <person name="Aken S.V."/>
            <person name="Utterback T."/>
            <person name="Reidmuller S."/>
            <person name="Feldblyum T."/>
            <person name="Hsiao J."/>
            <person name="Zismann V."/>
            <person name="Iobst S."/>
            <person name="de Vazeille A.R."/>
            <person name="Buell C.R."/>
            <person name="Ying K."/>
            <person name="Li Y."/>
            <person name="Lu T."/>
            <person name="Huang Y."/>
            <person name="Zhao Q."/>
            <person name="Feng Q."/>
            <person name="Zhang L."/>
            <person name="Zhu J."/>
            <person name="Weng Q."/>
            <person name="Mu J."/>
            <person name="Lu Y."/>
            <person name="Fan D."/>
            <person name="Liu Y."/>
            <person name="Guan J."/>
            <person name="Zhang Y."/>
            <person name="Yu S."/>
            <person name="Liu X."/>
            <person name="Zhang Y."/>
            <person name="Hong G."/>
            <person name="Han B."/>
            <person name="Choisne N."/>
            <person name="Demange N."/>
            <person name="Orjeda G."/>
            <person name="Samain S."/>
            <person name="Cattolico L."/>
            <person name="Pelletier E."/>
            <person name="Couloux A."/>
            <person name="Segurens B."/>
            <person name="Wincker P."/>
            <person name="D'Hont A."/>
            <person name="Scarpelli C."/>
            <person name="Weissenbach J."/>
            <person name="Salanoubat M."/>
            <person name="Quetier F."/>
            <person name="Yu Y."/>
            <person name="Kim H.R."/>
            <person name="Rambo T."/>
            <person name="Currie J."/>
            <person name="Collura K."/>
            <person name="Luo M."/>
            <person name="Yang T."/>
            <person name="Ammiraju J.S.S."/>
            <person name="Engler F."/>
            <person name="Soderlund C."/>
            <person name="Wing R.A."/>
            <person name="Palmer L.E."/>
            <person name="de la Bastide M."/>
            <person name="Spiegel L."/>
            <person name="Nascimento L."/>
            <person name="Zutavern T."/>
            <person name="O'Shaughnessy A."/>
            <person name="Dike S."/>
            <person name="Dedhia N."/>
            <person name="Preston R."/>
            <person name="Balija V."/>
            <person name="McCombie W.R."/>
            <person name="Chow T."/>
            <person name="Chen H."/>
            <person name="Chung M."/>
            <person name="Chen C."/>
            <person name="Shaw J."/>
            <person name="Wu H."/>
            <person name="Hsiao K."/>
            <person name="Chao Y."/>
            <person name="Chu M."/>
            <person name="Cheng C."/>
            <person name="Hour A."/>
            <person name="Lee P."/>
            <person name="Lin S."/>
            <person name="Lin Y."/>
            <person name="Liou J."/>
            <person name="Liu S."/>
            <person name="Hsing Y."/>
            <person name="Raghuvanshi S."/>
            <person name="Mohanty A."/>
            <person name="Bharti A.K."/>
            <person name="Gaur A."/>
            <person name="Gupta V."/>
            <person name="Kumar D."/>
            <person name="Ravi V."/>
            <person name="Vij S."/>
            <person name="Kapur A."/>
            <person name="Khurana P."/>
            <person name="Khurana P."/>
            <person name="Khurana J.P."/>
            <person name="Tyagi A.K."/>
            <person name="Gaikwad K."/>
            <person name="Singh A."/>
            <person name="Dalal V."/>
            <person name="Srivastava S."/>
            <person name="Dixit A."/>
            <person name="Pal A.K."/>
            <person name="Ghazi I.A."/>
            <person name="Yadav M."/>
            <person name="Pandit A."/>
            <person name="Bhargava A."/>
            <person name="Sureshbabu K."/>
            <person name="Batra K."/>
            <person name="Sharma T.R."/>
            <person name="Mohapatra T."/>
            <person name="Singh N.K."/>
            <person name="Messing J."/>
            <person name="Nelson A.B."/>
            <person name="Fuks G."/>
            <person name="Kavchok S."/>
            <person name="Keizer G."/>
            <person name="Linton E."/>
            <person name="Llaca V."/>
            <person name="Song R."/>
            <person name="Tanyolac B."/>
            <person name="Young S."/>
            <person name="Ho-Il K."/>
            <person name="Hahn J.H."/>
            <person name="Sangsakoo G."/>
            <person name="Vanavichit A."/>
            <person name="de Mattos Luiz.A.T."/>
            <person name="Zimmer P.D."/>
            <person name="Malone G."/>
            <person name="Dellagostin O."/>
            <person name="de Oliveira A.C."/>
            <person name="Bevan M."/>
            <person name="Bancroft I."/>
            <person name="Minx P."/>
            <person name="Cordum H."/>
            <person name="Wilson R."/>
            <person name="Cheng Z."/>
            <person name="Jin W."/>
            <person name="Jiang J."/>
            <person name="Leong S.A."/>
            <person name="Iwama H."/>
            <person name="Gojobori T."/>
            <person name="Itoh T."/>
            <person name="Niimura Y."/>
            <person name="Fujii Y."/>
            <person name="Habara T."/>
            <person name="Sakai H."/>
            <person name="Sato Y."/>
            <person name="Wilson G."/>
            <person name="Kumar K."/>
            <person name="McCouch S."/>
            <person name="Juretic N."/>
            <person name="Hoen D."/>
            <person name="Wright S."/>
            <person name="Bruskiewich R."/>
            <person name="Bureau T."/>
            <person name="Miyao A."/>
            <person name="Hirochika H."/>
            <person name="Nishikawa T."/>
            <person name="Kadowaki K."/>
            <person name="Sugiura M."/>
            <person name="Burr B."/>
            <person name="Sasaki T."/>
        </authorList>
    </citation>
    <scope>NUCLEOTIDE SEQUENCE [LARGE SCALE GENOMIC DNA]</scope>
    <source>
        <strain evidence="4">cv. Nipponbare</strain>
    </source>
</reference>
<dbReference type="AlphaFoldDB" id="Q6EQV7"/>
<evidence type="ECO:0000256" key="1">
    <source>
        <dbReference type="SAM" id="MobiDB-lite"/>
    </source>
</evidence>
<dbReference type="Proteomes" id="UP000000763">
    <property type="component" value="Chromosome 2"/>
</dbReference>